<dbReference type="InterPro" id="IPR011009">
    <property type="entry name" value="Kinase-like_dom_sf"/>
</dbReference>
<dbReference type="PROSITE" id="PS51256">
    <property type="entry name" value="GS"/>
    <property type="match status" value="1"/>
</dbReference>
<comment type="cofactor">
    <cofactor evidence="2">
        <name>Mg(2+)</name>
        <dbReference type="ChEBI" id="CHEBI:18420"/>
    </cofactor>
</comment>
<keyword evidence="13 18" id="KW-0067">ATP-binding</keyword>
<evidence type="ECO:0000313" key="24">
    <source>
        <dbReference type="EnsemblMetazoa" id="ENSAATROPP003035"/>
    </source>
</evidence>
<dbReference type="Pfam" id="PF08515">
    <property type="entry name" value="TGF_beta_GS"/>
    <property type="match status" value="1"/>
</dbReference>
<evidence type="ECO:0000256" key="14">
    <source>
        <dbReference type="ARBA" id="ARBA00022842"/>
    </source>
</evidence>
<dbReference type="InterPro" id="IPR000472">
    <property type="entry name" value="Activin_recp"/>
</dbReference>
<dbReference type="InterPro" id="IPR008271">
    <property type="entry name" value="Ser/Thr_kinase_AS"/>
</dbReference>
<evidence type="ECO:0000256" key="20">
    <source>
        <dbReference type="SAM" id="Phobius"/>
    </source>
</evidence>
<keyword evidence="25" id="KW-1185">Reference proteome</keyword>
<evidence type="ECO:0000256" key="8">
    <source>
        <dbReference type="ARBA" id="ARBA00022692"/>
    </source>
</evidence>
<evidence type="ECO:0000256" key="3">
    <source>
        <dbReference type="ARBA" id="ARBA00004479"/>
    </source>
</evidence>
<evidence type="ECO:0000256" key="5">
    <source>
        <dbReference type="ARBA" id="ARBA00012401"/>
    </source>
</evidence>
<dbReference type="GO" id="GO:0043235">
    <property type="term" value="C:receptor complex"/>
    <property type="evidence" value="ECO:0007669"/>
    <property type="project" value="TreeGrafter"/>
</dbReference>
<dbReference type="GO" id="GO:0005524">
    <property type="term" value="F:ATP binding"/>
    <property type="evidence" value="ECO:0007669"/>
    <property type="project" value="UniProtKB-UniRule"/>
</dbReference>
<dbReference type="SUPFAM" id="SSF56112">
    <property type="entry name" value="Protein kinase-like (PK-like)"/>
    <property type="match status" value="1"/>
</dbReference>
<name>A0AAG5CW52_ANOAO</name>
<evidence type="ECO:0000256" key="17">
    <source>
        <dbReference type="ARBA" id="ARBA00023170"/>
    </source>
</evidence>
<protein>
    <recommendedName>
        <fullName evidence="5">receptor protein serine/threonine kinase</fullName>
        <ecNumber evidence="5">2.7.11.30</ecNumber>
    </recommendedName>
</protein>
<dbReference type="Pfam" id="PF01064">
    <property type="entry name" value="Activin_recp"/>
    <property type="match status" value="1"/>
</dbReference>
<dbReference type="FunFam" id="2.10.60.10:FF:000021">
    <property type="entry name" value="Receptor protein serine/threonine kinase"/>
    <property type="match status" value="1"/>
</dbReference>
<dbReference type="PANTHER" id="PTHR23255:SF106">
    <property type="entry name" value="RECEPTOR PROTEIN SERINE_THREONINE KINASE"/>
    <property type="match status" value="1"/>
</dbReference>
<dbReference type="Gene3D" id="1.10.510.10">
    <property type="entry name" value="Transferase(Phosphotransferase) domain 1"/>
    <property type="match status" value="1"/>
</dbReference>
<feature type="binding site" evidence="18">
    <location>
        <position position="296"/>
    </location>
    <ligand>
        <name>ATP</name>
        <dbReference type="ChEBI" id="CHEBI:30616"/>
    </ligand>
</feature>
<keyword evidence="16 20" id="KW-0472">Membrane</keyword>
<keyword evidence="7" id="KW-0808">Transferase</keyword>
<evidence type="ECO:0000259" key="22">
    <source>
        <dbReference type="PROSITE" id="PS50011"/>
    </source>
</evidence>
<feature type="domain" description="Protein kinase" evidence="22">
    <location>
        <begin position="269"/>
        <end position="564"/>
    </location>
</feature>
<comment type="cofactor">
    <cofactor evidence="1">
        <name>Mn(2+)</name>
        <dbReference type="ChEBI" id="CHEBI:29035"/>
    </cofactor>
</comment>
<dbReference type="PROSITE" id="PS00107">
    <property type="entry name" value="PROTEIN_KINASE_ATP"/>
    <property type="match status" value="1"/>
</dbReference>
<keyword evidence="14" id="KW-0460">Magnesium</keyword>
<dbReference type="PROSITE" id="PS00108">
    <property type="entry name" value="PROTEIN_KINASE_ST"/>
    <property type="match status" value="1"/>
</dbReference>
<evidence type="ECO:0000256" key="11">
    <source>
        <dbReference type="ARBA" id="ARBA00022741"/>
    </source>
</evidence>
<evidence type="ECO:0000256" key="21">
    <source>
        <dbReference type="SAM" id="SignalP"/>
    </source>
</evidence>
<dbReference type="Gene3D" id="2.10.60.10">
    <property type="entry name" value="CD59"/>
    <property type="match status" value="1"/>
</dbReference>
<dbReference type="SMART" id="SM00220">
    <property type="entry name" value="S_TKc"/>
    <property type="match status" value="1"/>
</dbReference>
<keyword evidence="17" id="KW-0675">Receptor</keyword>
<evidence type="ECO:0000256" key="9">
    <source>
        <dbReference type="ARBA" id="ARBA00022723"/>
    </source>
</evidence>
<dbReference type="FunFam" id="3.30.200.20:FF:000055">
    <property type="entry name" value="Receptor protein serine/threonine kinase"/>
    <property type="match status" value="1"/>
</dbReference>
<organism evidence="24 25">
    <name type="scientific">Anopheles atroparvus</name>
    <name type="common">European mosquito</name>
    <dbReference type="NCBI Taxonomy" id="41427"/>
    <lineage>
        <taxon>Eukaryota</taxon>
        <taxon>Metazoa</taxon>
        <taxon>Ecdysozoa</taxon>
        <taxon>Arthropoda</taxon>
        <taxon>Hexapoda</taxon>
        <taxon>Insecta</taxon>
        <taxon>Pterygota</taxon>
        <taxon>Neoptera</taxon>
        <taxon>Endopterygota</taxon>
        <taxon>Diptera</taxon>
        <taxon>Nematocera</taxon>
        <taxon>Culicoidea</taxon>
        <taxon>Culicidae</taxon>
        <taxon>Anophelinae</taxon>
        <taxon>Anopheles</taxon>
    </lineage>
</organism>
<feature type="chain" id="PRO_5042501205" description="receptor protein serine/threonine kinase" evidence="21">
    <location>
        <begin position="26"/>
        <end position="575"/>
    </location>
</feature>
<comment type="subcellular location">
    <subcellularLocation>
        <location evidence="3">Membrane</location>
        <topology evidence="3">Single-pass type I membrane protein</topology>
    </subcellularLocation>
</comment>
<evidence type="ECO:0000256" key="7">
    <source>
        <dbReference type="ARBA" id="ARBA00022679"/>
    </source>
</evidence>
<evidence type="ECO:0000256" key="12">
    <source>
        <dbReference type="ARBA" id="ARBA00022777"/>
    </source>
</evidence>
<feature type="signal peptide" evidence="21">
    <location>
        <begin position="1"/>
        <end position="25"/>
    </location>
</feature>
<keyword evidence="6" id="KW-0723">Serine/threonine-protein kinase</keyword>
<feature type="transmembrane region" description="Helical" evidence="20">
    <location>
        <begin position="194"/>
        <end position="218"/>
    </location>
</feature>
<evidence type="ECO:0000256" key="13">
    <source>
        <dbReference type="ARBA" id="ARBA00022840"/>
    </source>
</evidence>
<dbReference type="PROSITE" id="PS50011">
    <property type="entry name" value="PROTEIN_KINASE_DOM"/>
    <property type="match status" value="1"/>
</dbReference>
<dbReference type="GO" id="GO:0071363">
    <property type="term" value="P:cellular response to growth factor stimulus"/>
    <property type="evidence" value="ECO:0007669"/>
    <property type="project" value="TreeGrafter"/>
</dbReference>
<evidence type="ECO:0000256" key="10">
    <source>
        <dbReference type="ARBA" id="ARBA00022729"/>
    </source>
</evidence>
<dbReference type="InterPro" id="IPR045860">
    <property type="entry name" value="Snake_toxin-like_sf"/>
</dbReference>
<evidence type="ECO:0000256" key="2">
    <source>
        <dbReference type="ARBA" id="ARBA00001946"/>
    </source>
</evidence>
<evidence type="ECO:0000256" key="1">
    <source>
        <dbReference type="ARBA" id="ARBA00001936"/>
    </source>
</evidence>
<dbReference type="GO" id="GO:0005886">
    <property type="term" value="C:plasma membrane"/>
    <property type="evidence" value="ECO:0007669"/>
    <property type="project" value="TreeGrafter"/>
</dbReference>
<dbReference type="EC" id="2.7.11.30" evidence="5"/>
<evidence type="ECO:0000256" key="16">
    <source>
        <dbReference type="ARBA" id="ARBA00023136"/>
    </source>
</evidence>
<dbReference type="SUPFAM" id="SSF57302">
    <property type="entry name" value="Snake toxin-like"/>
    <property type="match status" value="1"/>
</dbReference>
<keyword evidence="15 20" id="KW-1133">Transmembrane helix</keyword>
<evidence type="ECO:0000256" key="18">
    <source>
        <dbReference type="PROSITE-ProRule" id="PRU10141"/>
    </source>
</evidence>
<evidence type="ECO:0000313" key="25">
    <source>
        <dbReference type="Proteomes" id="UP000075880"/>
    </source>
</evidence>
<evidence type="ECO:0000256" key="6">
    <source>
        <dbReference type="ARBA" id="ARBA00022527"/>
    </source>
</evidence>
<evidence type="ECO:0000256" key="19">
    <source>
        <dbReference type="SAM" id="MobiDB-lite"/>
    </source>
</evidence>
<dbReference type="EnsemblMetazoa" id="ENSAATROPT003161">
    <property type="protein sequence ID" value="ENSAATROPP003035"/>
    <property type="gene ID" value="ENSAATROPG002504"/>
</dbReference>
<comment type="similarity">
    <text evidence="4">Belongs to the protein kinase superfamily. TKL Ser/Thr protein kinase family. TGFB receptor subfamily.</text>
</comment>
<dbReference type="Pfam" id="PF00069">
    <property type="entry name" value="Pkinase"/>
    <property type="match status" value="1"/>
</dbReference>
<dbReference type="AlphaFoldDB" id="A0AAG5CW52"/>
<dbReference type="GO" id="GO:0046872">
    <property type="term" value="F:metal ion binding"/>
    <property type="evidence" value="ECO:0007669"/>
    <property type="project" value="UniProtKB-KW"/>
</dbReference>
<feature type="region of interest" description="Disordered" evidence="19">
    <location>
        <begin position="39"/>
        <end position="72"/>
    </location>
</feature>
<dbReference type="CDD" id="cd23596">
    <property type="entry name" value="TFP_LU_ECD_Tkv"/>
    <property type="match status" value="1"/>
</dbReference>
<dbReference type="FunFam" id="1.10.510.10:FF:000018">
    <property type="entry name" value="Receptor protein serine/threonine kinase"/>
    <property type="match status" value="1"/>
</dbReference>
<keyword evidence="9" id="KW-0479">Metal-binding</keyword>
<reference evidence="24" key="1">
    <citation type="submission" date="2024-04" db="UniProtKB">
        <authorList>
            <consortium name="EnsemblMetazoa"/>
        </authorList>
    </citation>
    <scope>IDENTIFICATION</scope>
    <source>
        <strain evidence="24">EBRO</strain>
    </source>
</reference>
<proteinExistence type="inferred from homology"/>
<dbReference type="InterPro" id="IPR000333">
    <property type="entry name" value="TGFB_receptor"/>
</dbReference>
<evidence type="ECO:0000256" key="15">
    <source>
        <dbReference type="ARBA" id="ARBA00022989"/>
    </source>
</evidence>
<keyword evidence="12" id="KW-0418">Kinase</keyword>
<dbReference type="InterPro" id="IPR003605">
    <property type="entry name" value="GS_dom"/>
</dbReference>
<dbReference type="InterPro" id="IPR000719">
    <property type="entry name" value="Prot_kinase_dom"/>
</dbReference>
<keyword evidence="11 18" id="KW-0547">Nucleotide-binding</keyword>
<evidence type="ECO:0000256" key="4">
    <source>
        <dbReference type="ARBA" id="ARBA00009605"/>
    </source>
</evidence>
<keyword evidence="10 21" id="KW-0732">Signal</keyword>
<dbReference type="Proteomes" id="UP000075880">
    <property type="component" value="Unassembled WGS sequence"/>
</dbReference>
<keyword evidence="8 20" id="KW-0812">Transmembrane</keyword>
<sequence length="575" mass="63718">MAAAVGRSVCGCFVLFILFFDGTFSATDRAEGQPMLEYGQSQHPLDHTPLSTGSPGEIEQTQQGSGVQDASPEVASGAARALQCYCEGHCPGNVQNGTCETRPGGSCFASVEEVLDEETKQWVPEWSHGCMSPEQGGGLLQCKVGTMSPQIHGKSIVCCDNENFCNRELHLEFNPRTTTTPEPPKLDASSAHTIALITSVVICSTVFLLIVFIVFCVYRRREKRKPAYLMNSLYNTTSGHLPIADLVEQSSGSGSGLPLLVQRTIAKQIHMVHSVGKGRYGEVWLAKWRDEKVAVKIFFTTEEASWFRETEIYQTVLMRNENILGFIAADIKGTGSWTQMLLITDYHELGSLHDYLQKRVLNPHMLKTLAHSLSSGVAHLHTEIFGTPGKPSIAHRDIKSKNILVKRNGQCAIADFGLAVKYTSESNEIQIAPNTRVGTRRYMAPEVLSETLDLKSFDAFKMADMYSVGLVFWEMARRCITTVRGAKNTTTCEDYALPYQDVVPADPSFDDMYAVVCVKGVRPPIPQRWQDEDILVVLSKIMQECWHPSPAVRLTALRVKKTLVKLETDCTIKIV</sequence>
<dbReference type="InterPro" id="IPR017441">
    <property type="entry name" value="Protein_kinase_ATP_BS"/>
</dbReference>
<accession>A0AAG5CW52</accession>
<dbReference type="SMART" id="SM00467">
    <property type="entry name" value="GS"/>
    <property type="match status" value="1"/>
</dbReference>
<feature type="compositionally biased region" description="Polar residues" evidence="19">
    <location>
        <begin position="39"/>
        <end position="68"/>
    </location>
</feature>
<dbReference type="GO" id="GO:0004675">
    <property type="term" value="F:transmembrane receptor protein serine/threonine kinase activity"/>
    <property type="evidence" value="ECO:0007669"/>
    <property type="project" value="UniProtKB-EC"/>
</dbReference>
<feature type="domain" description="GS" evidence="23">
    <location>
        <begin position="238"/>
        <end position="268"/>
    </location>
</feature>
<evidence type="ECO:0000259" key="23">
    <source>
        <dbReference type="PROSITE" id="PS51256"/>
    </source>
</evidence>
<dbReference type="PANTHER" id="PTHR23255">
    <property type="entry name" value="TRANSFORMING GROWTH FACTOR-BETA RECEPTOR TYPE I AND II"/>
    <property type="match status" value="1"/>
</dbReference>
<dbReference type="Gene3D" id="3.30.200.20">
    <property type="entry name" value="Phosphorylase Kinase, domain 1"/>
    <property type="match status" value="1"/>
</dbReference>